<reference evidence="7 8" key="1">
    <citation type="submission" date="2020-09" db="EMBL/GenBank/DDBJ databases">
        <title>De no assembly of potato wild relative species, Solanum commersonii.</title>
        <authorList>
            <person name="Cho K."/>
        </authorList>
    </citation>
    <scope>NUCLEOTIDE SEQUENCE [LARGE SCALE GENOMIC DNA]</scope>
    <source>
        <strain evidence="7">LZ3.2</strain>
        <tissue evidence="7">Leaf</tissue>
    </source>
</reference>
<evidence type="ECO:0000256" key="1">
    <source>
        <dbReference type="ARBA" id="ARBA00022723"/>
    </source>
</evidence>
<evidence type="ECO:0000256" key="2">
    <source>
        <dbReference type="ARBA" id="ARBA00022771"/>
    </source>
</evidence>
<protein>
    <recommendedName>
        <fullName evidence="6">GRF-type domain-containing protein</fullName>
    </recommendedName>
</protein>
<evidence type="ECO:0000313" key="8">
    <source>
        <dbReference type="Proteomes" id="UP000824120"/>
    </source>
</evidence>
<evidence type="ECO:0000313" key="7">
    <source>
        <dbReference type="EMBL" id="KAG5607015.1"/>
    </source>
</evidence>
<evidence type="ECO:0000256" key="4">
    <source>
        <dbReference type="PROSITE-ProRule" id="PRU01343"/>
    </source>
</evidence>
<dbReference type="AlphaFoldDB" id="A0A9J5Z543"/>
<dbReference type="PROSITE" id="PS51999">
    <property type="entry name" value="ZF_GRF"/>
    <property type="match status" value="1"/>
</dbReference>
<keyword evidence="1" id="KW-0479">Metal-binding</keyword>
<organism evidence="7 8">
    <name type="scientific">Solanum commersonii</name>
    <name type="common">Commerson's wild potato</name>
    <name type="synonym">Commerson's nightshade</name>
    <dbReference type="NCBI Taxonomy" id="4109"/>
    <lineage>
        <taxon>Eukaryota</taxon>
        <taxon>Viridiplantae</taxon>
        <taxon>Streptophyta</taxon>
        <taxon>Embryophyta</taxon>
        <taxon>Tracheophyta</taxon>
        <taxon>Spermatophyta</taxon>
        <taxon>Magnoliopsida</taxon>
        <taxon>eudicotyledons</taxon>
        <taxon>Gunneridae</taxon>
        <taxon>Pentapetalae</taxon>
        <taxon>asterids</taxon>
        <taxon>lamiids</taxon>
        <taxon>Solanales</taxon>
        <taxon>Solanaceae</taxon>
        <taxon>Solanoideae</taxon>
        <taxon>Solaneae</taxon>
        <taxon>Solanum</taxon>
    </lineage>
</organism>
<evidence type="ECO:0000256" key="5">
    <source>
        <dbReference type="SAM" id="MobiDB-lite"/>
    </source>
</evidence>
<keyword evidence="8" id="KW-1185">Reference proteome</keyword>
<keyword evidence="2 4" id="KW-0863">Zinc-finger</keyword>
<dbReference type="GO" id="GO:0008270">
    <property type="term" value="F:zinc ion binding"/>
    <property type="evidence" value="ECO:0007669"/>
    <property type="project" value="UniProtKB-KW"/>
</dbReference>
<proteinExistence type="predicted"/>
<gene>
    <name evidence="7" type="ORF">H5410_028507</name>
</gene>
<sequence length="98" mass="11181">MTVRCCYYGIYAKLMTSRTPTNRGRMFLGCQKYSSDNGCGFFRWVGANDSICQEQYNIKNPSTSLGQGRQTRHRRQERQGRQGSHASIDIIVIVIVVI</sequence>
<dbReference type="InterPro" id="IPR010666">
    <property type="entry name" value="Znf_GRF"/>
</dbReference>
<dbReference type="EMBL" id="JACXVP010000005">
    <property type="protein sequence ID" value="KAG5607015.1"/>
    <property type="molecule type" value="Genomic_DNA"/>
</dbReference>
<keyword evidence="3" id="KW-0862">Zinc</keyword>
<comment type="caution">
    <text evidence="7">The sequence shown here is derived from an EMBL/GenBank/DDBJ whole genome shotgun (WGS) entry which is preliminary data.</text>
</comment>
<name>A0A9J5Z543_SOLCO</name>
<feature type="region of interest" description="Disordered" evidence="5">
    <location>
        <begin position="59"/>
        <end position="84"/>
    </location>
</feature>
<evidence type="ECO:0000259" key="6">
    <source>
        <dbReference type="PROSITE" id="PS51999"/>
    </source>
</evidence>
<dbReference type="Proteomes" id="UP000824120">
    <property type="component" value="Chromosome 5"/>
</dbReference>
<dbReference type="OrthoDB" id="1423929at2759"/>
<dbReference type="Pfam" id="PF06839">
    <property type="entry name" value="Zn_ribbon_GRF"/>
    <property type="match status" value="1"/>
</dbReference>
<evidence type="ECO:0000256" key="3">
    <source>
        <dbReference type="ARBA" id="ARBA00022833"/>
    </source>
</evidence>
<feature type="domain" description="GRF-type" evidence="6">
    <location>
        <begin position="6"/>
        <end position="48"/>
    </location>
</feature>
<accession>A0A9J5Z543</accession>